<comment type="similarity">
    <text evidence="4">Belongs to the RTC4 family.</text>
</comment>
<dbReference type="PANTHER" id="PTHR41391">
    <property type="entry name" value="RESTRICTION OF TELOMERE CAPPING PROTEIN 4"/>
    <property type="match status" value="1"/>
</dbReference>
<keyword evidence="7" id="KW-0539">Nucleus</keyword>
<feature type="region of interest" description="Disordered" evidence="8">
    <location>
        <begin position="1"/>
        <end position="400"/>
    </location>
</feature>
<proteinExistence type="inferred from homology"/>
<dbReference type="Pfam" id="PF14474">
    <property type="entry name" value="RTC4"/>
    <property type="match status" value="1"/>
</dbReference>
<feature type="compositionally biased region" description="Polar residues" evidence="8">
    <location>
        <begin position="8"/>
        <end position="21"/>
    </location>
</feature>
<evidence type="ECO:0000259" key="9">
    <source>
        <dbReference type="SMART" id="SM01312"/>
    </source>
</evidence>
<feature type="compositionally biased region" description="Basic and acidic residues" evidence="8">
    <location>
        <begin position="75"/>
        <end position="84"/>
    </location>
</feature>
<feature type="compositionally biased region" description="Low complexity" evidence="8">
    <location>
        <begin position="295"/>
        <end position="306"/>
    </location>
</feature>
<evidence type="ECO:0000256" key="3">
    <source>
        <dbReference type="ARBA" id="ARBA00004496"/>
    </source>
</evidence>
<dbReference type="SMART" id="SM01312">
    <property type="entry name" value="RTC4"/>
    <property type="match status" value="1"/>
</dbReference>
<evidence type="ECO:0000256" key="8">
    <source>
        <dbReference type="SAM" id="MobiDB-lite"/>
    </source>
</evidence>
<comment type="subcellular location">
    <subcellularLocation>
        <location evidence="3">Cytoplasm</location>
    </subcellularLocation>
    <subcellularLocation>
        <location evidence="2">Nucleus</location>
    </subcellularLocation>
</comment>
<evidence type="ECO:0000256" key="6">
    <source>
        <dbReference type="ARBA" id="ARBA00022490"/>
    </source>
</evidence>
<organism evidence="10 11">
    <name type="scientific">Fusarium zealandicum</name>
    <dbReference type="NCBI Taxonomy" id="1053134"/>
    <lineage>
        <taxon>Eukaryota</taxon>
        <taxon>Fungi</taxon>
        <taxon>Dikarya</taxon>
        <taxon>Ascomycota</taxon>
        <taxon>Pezizomycotina</taxon>
        <taxon>Sordariomycetes</taxon>
        <taxon>Hypocreomycetidae</taxon>
        <taxon>Hypocreales</taxon>
        <taxon>Nectriaceae</taxon>
        <taxon>Fusarium</taxon>
        <taxon>Fusarium staphyleae species complex</taxon>
    </lineage>
</organism>
<sequence>MKIRAGLSRNQKPQSLLSQVNGKVRRLAQPVKDVTAAPISSEDENDDEFRSSKSLSLKRSSSRQQSPAEASEDSSSEKPSRADIKPTSFGKSSTEKPRRNATRAASRPKGKQPLRDDDPEDTASSSSKRRKLDGEETTKRDNPGLVARSANHLKTEQGFTKTQTVRAKYGSKQSSRGSQGSQTRKGSTSCPVNSIVPTNLTAGQKGQKTTDSDSDDIASPQKPTKTKLKTIRKDSFESPKKSSKPTMKAAPEDCFDSPQKRIKNKIIGPKDELLSSPVKGSPARLIKHSQDDLGSTRSPKSSSQRSGRIKIEQQGPSSSQQSKPLWGALKTSKKKKKNAQPQSPKSEPVLFKAPAEIHDGGLDDGSSVSLSDLDLSSEPEAVEQPSSDEEEPLQSKTTPCPWCGDLVSESSLKEYSKGRRLTVQMQTNFCQKHKKATAMETWRERGYPHIDWAGLNGRFDDHRKYLLRVIDGKPSHFRDVLADRIETGQGRSLKKEGNLNPGYYGPRGCKLMCDYLVEEFTELLKEKAVSDRVIAGRGSAAFIQSVMVAELAVQLIMEDMDVSATEAREIMEESKVVGEMVHEEVYEV</sequence>
<feature type="compositionally biased region" description="Basic and acidic residues" evidence="8">
    <location>
        <begin position="132"/>
        <end position="142"/>
    </location>
</feature>
<dbReference type="InterPro" id="IPR028094">
    <property type="entry name" value="RTC4_C"/>
</dbReference>
<reference evidence="10" key="1">
    <citation type="journal article" date="2020" name="BMC Genomics">
        <title>Correction to: Identification and distribution of gene clusters required for synthesis of sphingolipid metabolism inhibitors in diverse species of the filamentous fungus Fusarium.</title>
        <authorList>
            <person name="Kim H.S."/>
            <person name="Lohmar J.M."/>
            <person name="Busman M."/>
            <person name="Brown D.W."/>
            <person name="Naumann T.A."/>
            <person name="Divon H.H."/>
            <person name="Lysoe E."/>
            <person name="Uhlig S."/>
            <person name="Proctor R.H."/>
        </authorList>
    </citation>
    <scope>NUCLEOTIDE SEQUENCE</scope>
    <source>
        <strain evidence="10">NRRL 22465</strain>
    </source>
</reference>
<accession>A0A8H4UF86</accession>
<evidence type="ECO:0000313" key="11">
    <source>
        <dbReference type="Proteomes" id="UP000635477"/>
    </source>
</evidence>
<dbReference type="AlphaFoldDB" id="A0A8H4UF86"/>
<feature type="domain" description="Restriction of telomere capping protein 4 C-terminal" evidence="9">
    <location>
        <begin position="469"/>
        <end position="584"/>
    </location>
</feature>
<dbReference type="InterPro" id="IPR039024">
    <property type="entry name" value="RTC4"/>
</dbReference>
<evidence type="ECO:0000256" key="5">
    <source>
        <dbReference type="ARBA" id="ARBA00015162"/>
    </source>
</evidence>
<keyword evidence="11" id="KW-1185">Reference proteome</keyword>
<feature type="compositionally biased region" description="Polar residues" evidence="8">
    <location>
        <begin position="190"/>
        <end position="209"/>
    </location>
</feature>
<name>A0A8H4UF86_9HYPO</name>
<protein>
    <recommendedName>
        <fullName evidence="5">Restriction of telomere capping protein 4</fullName>
    </recommendedName>
</protein>
<evidence type="ECO:0000256" key="4">
    <source>
        <dbReference type="ARBA" id="ARBA00009461"/>
    </source>
</evidence>
<dbReference type="GO" id="GO:0005634">
    <property type="term" value="C:nucleus"/>
    <property type="evidence" value="ECO:0007669"/>
    <property type="project" value="UniProtKB-SubCell"/>
</dbReference>
<feature type="compositionally biased region" description="Basic and acidic residues" evidence="8">
    <location>
        <begin position="231"/>
        <end position="240"/>
    </location>
</feature>
<dbReference type="OrthoDB" id="128308at2759"/>
<feature type="compositionally biased region" description="Acidic residues" evidence="8">
    <location>
        <begin position="375"/>
        <end position="392"/>
    </location>
</feature>
<feature type="compositionally biased region" description="Low complexity" evidence="8">
    <location>
        <begin position="313"/>
        <end position="322"/>
    </location>
</feature>
<gene>
    <name evidence="10" type="ORF">FZEAL_7884</name>
</gene>
<dbReference type="EMBL" id="JABEYC010000653">
    <property type="protein sequence ID" value="KAF4975319.1"/>
    <property type="molecule type" value="Genomic_DNA"/>
</dbReference>
<keyword evidence="6" id="KW-0963">Cytoplasm</keyword>
<evidence type="ECO:0000256" key="7">
    <source>
        <dbReference type="ARBA" id="ARBA00023242"/>
    </source>
</evidence>
<feature type="compositionally biased region" description="Low complexity" evidence="8">
    <location>
        <begin position="364"/>
        <end position="374"/>
    </location>
</feature>
<comment type="function">
    <text evidence="1">May be involved in a process influencing telomere capping.</text>
</comment>
<feature type="compositionally biased region" description="Low complexity" evidence="8">
    <location>
        <begin position="52"/>
        <end position="69"/>
    </location>
</feature>
<evidence type="ECO:0000313" key="10">
    <source>
        <dbReference type="EMBL" id="KAF4975319.1"/>
    </source>
</evidence>
<dbReference type="GO" id="GO:0005737">
    <property type="term" value="C:cytoplasm"/>
    <property type="evidence" value="ECO:0007669"/>
    <property type="project" value="UniProtKB-SubCell"/>
</dbReference>
<comment type="caution">
    <text evidence="10">The sequence shown here is derived from an EMBL/GenBank/DDBJ whole genome shotgun (WGS) entry which is preliminary data.</text>
</comment>
<evidence type="ECO:0000256" key="1">
    <source>
        <dbReference type="ARBA" id="ARBA00002738"/>
    </source>
</evidence>
<dbReference type="Proteomes" id="UP000635477">
    <property type="component" value="Unassembled WGS sequence"/>
</dbReference>
<dbReference type="PANTHER" id="PTHR41391:SF1">
    <property type="entry name" value="RESTRICTION OF TELOMERE CAPPING PROTEIN 4"/>
    <property type="match status" value="1"/>
</dbReference>
<reference evidence="10" key="2">
    <citation type="submission" date="2020-05" db="EMBL/GenBank/DDBJ databases">
        <authorList>
            <person name="Kim H.-S."/>
            <person name="Proctor R.H."/>
            <person name="Brown D.W."/>
        </authorList>
    </citation>
    <scope>NUCLEOTIDE SEQUENCE</scope>
    <source>
        <strain evidence="10">NRRL 22465</strain>
    </source>
</reference>
<evidence type="ECO:0000256" key="2">
    <source>
        <dbReference type="ARBA" id="ARBA00004123"/>
    </source>
</evidence>
<feature type="compositionally biased region" description="Low complexity" evidence="8">
    <location>
        <begin position="170"/>
        <end position="189"/>
    </location>
</feature>